<dbReference type="HOGENOM" id="CLU_131496_11_1_3"/>
<proteinExistence type="predicted"/>
<dbReference type="Gene3D" id="3.30.70.100">
    <property type="match status" value="1"/>
</dbReference>
<dbReference type="SUPFAM" id="SSF54909">
    <property type="entry name" value="Dimeric alpha+beta barrel"/>
    <property type="match status" value="1"/>
</dbReference>
<organism evidence="2 3">
    <name type="scientific">Gloeothece verrucosa (strain PCC 7822)</name>
    <name type="common">Cyanothece sp. (strain PCC 7822)</name>
    <dbReference type="NCBI Taxonomy" id="497965"/>
    <lineage>
        <taxon>Bacteria</taxon>
        <taxon>Bacillati</taxon>
        <taxon>Cyanobacteriota</taxon>
        <taxon>Cyanophyceae</taxon>
        <taxon>Oscillatoriophycideae</taxon>
        <taxon>Chroococcales</taxon>
        <taxon>Aphanothecaceae</taxon>
        <taxon>Gloeothece</taxon>
        <taxon>Gloeothece verrucosa</taxon>
    </lineage>
</organism>
<dbReference type="PANTHER" id="PTHR33336">
    <property type="entry name" value="QUINOL MONOOXYGENASE YGIN-RELATED"/>
    <property type="match status" value="1"/>
</dbReference>
<protein>
    <submittedName>
        <fullName evidence="2">Antibiotic biosynthesis monooxygenase</fullName>
    </submittedName>
</protein>
<reference evidence="3" key="1">
    <citation type="journal article" date="2011" name="MBio">
        <title>Novel metabolic attributes of the genus Cyanothece, comprising a group of unicellular nitrogen-fixing Cyanobacteria.</title>
        <authorList>
            <person name="Bandyopadhyay A."/>
            <person name="Elvitigala T."/>
            <person name="Welsh E."/>
            <person name="Stockel J."/>
            <person name="Liberton M."/>
            <person name="Min H."/>
            <person name="Sherman L.A."/>
            <person name="Pakrasi H.B."/>
        </authorList>
    </citation>
    <scope>NUCLEOTIDE SEQUENCE [LARGE SCALE GENOMIC DNA]</scope>
    <source>
        <strain evidence="3">PCC 7822</strain>
    </source>
</reference>
<feature type="domain" description="ABM" evidence="1">
    <location>
        <begin position="6"/>
        <end position="95"/>
    </location>
</feature>
<dbReference type="AlphaFoldDB" id="E0UBC1"/>
<gene>
    <name evidence="2" type="ordered locus">Cyan7822_0723</name>
</gene>
<keyword evidence="2" id="KW-0503">Monooxygenase</keyword>
<dbReference type="PANTHER" id="PTHR33336:SF15">
    <property type="entry name" value="ABM DOMAIN-CONTAINING PROTEIN"/>
    <property type="match status" value="1"/>
</dbReference>
<dbReference type="InterPro" id="IPR050744">
    <property type="entry name" value="AI-2_Isomerase_LsrG"/>
</dbReference>
<dbReference type="InterPro" id="IPR007138">
    <property type="entry name" value="ABM_dom"/>
</dbReference>
<accession>E0UBC1</accession>
<dbReference type="PROSITE" id="PS51725">
    <property type="entry name" value="ABM"/>
    <property type="match status" value="1"/>
</dbReference>
<dbReference type="RefSeq" id="WP_013320863.1">
    <property type="nucleotide sequence ID" value="NC_014501.1"/>
</dbReference>
<dbReference type="GO" id="GO:0004497">
    <property type="term" value="F:monooxygenase activity"/>
    <property type="evidence" value="ECO:0007669"/>
    <property type="project" value="UniProtKB-KW"/>
</dbReference>
<dbReference type="KEGG" id="cyj:Cyan7822_0723"/>
<evidence type="ECO:0000259" key="1">
    <source>
        <dbReference type="PROSITE" id="PS51725"/>
    </source>
</evidence>
<dbReference type="STRING" id="497965.Cyan7822_0723"/>
<dbReference type="OrthoDB" id="9806189at2"/>
<keyword evidence="2" id="KW-0560">Oxidoreductase</keyword>
<name>E0UBC1_GLOV7</name>
<dbReference type="EMBL" id="CP002198">
    <property type="protein sequence ID" value="ADN12753.1"/>
    <property type="molecule type" value="Genomic_DNA"/>
</dbReference>
<dbReference type="Proteomes" id="UP000008206">
    <property type="component" value="Chromosome"/>
</dbReference>
<evidence type="ECO:0000313" key="2">
    <source>
        <dbReference type="EMBL" id="ADN12753.1"/>
    </source>
</evidence>
<dbReference type="Pfam" id="PF03992">
    <property type="entry name" value="ABM"/>
    <property type="match status" value="1"/>
</dbReference>
<keyword evidence="3" id="KW-1185">Reference proteome</keyword>
<evidence type="ECO:0000313" key="3">
    <source>
        <dbReference type="Proteomes" id="UP000008206"/>
    </source>
</evidence>
<dbReference type="InterPro" id="IPR011008">
    <property type="entry name" value="Dimeric_a/b-barrel"/>
</dbReference>
<dbReference type="eggNOG" id="COG1359">
    <property type="taxonomic scope" value="Bacteria"/>
</dbReference>
<sequence length="99" mass="11341">MAQEYLRVVARVAALPDKVEEVKAILSELIEPTRQETGCIQYELLQNQNDPTDFTFVETWTNKSSLYTHLANSHIQAAIKKFEGLIAAEPDIRLYDQLF</sequence>